<feature type="domain" description="SGNH hydrolase-type esterase" evidence="1">
    <location>
        <begin position="25"/>
        <end position="205"/>
    </location>
</feature>
<dbReference type="Gene3D" id="3.40.50.1110">
    <property type="entry name" value="SGNH hydrolase"/>
    <property type="match status" value="1"/>
</dbReference>
<gene>
    <name evidence="2" type="ORF">GPM918_LOCUS32051</name>
    <name evidence="3" type="ORF">SRO942_LOCUS32710</name>
</gene>
<evidence type="ECO:0000313" key="4">
    <source>
        <dbReference type="Proteomes" id="UP000663829"/>
    </source>
</evidence>
<evidence type="ECO:0000313" key="2">
    <source>
        <dbReference type="EMBL" id="CAF1375135.1"/>
    </source>
</evidence>
<dbReference type="InterPro" id="IPR013830">
    <property type="entry name" value="SGNH_hydro"/>
</dbReference>
<dbReference type="EMBL" id="CAJOBC010078002">
    <property type="protein sequence ID" value="CAF4265003.1"/>
    <property type="molecule type" value="Genomic_DNA"/>
</dbReference>
<comment type="caution">
    <text evidence="2">The sequence shown here is derived from an EMBL/GenBank/DDBJ whole genome shotgun (WGS) entry which is preliminary data.</text>
</comment>
<name>A0A815IYJ2_9BILA</name>
<feature type="non-terminal residue" evidence="2">
    <location>
        <position position="1"/>
    </location>
</feature>
<evidence type="ECO:0000259" key="1">
    <source>
        <dbReference type="Pfam" id="PF13472"/>
    </source>
</evidence>
<organism evidence="2 4">
    <name type="scientific">Didymodactylos carnosus</name>
    <dbReference type="NCBI Taxonomy" id="1234261"/>
    <lineage>
        <taxon>Eukaryota</taxon>
        <taxon>Metazoa</taxon>
        <taxon>Spiralia</taxon>
        <taxon>Gnathifera</taxon>
        <taxon>Rotifera</taxon>
        <taxon>Eurotatoria</taxon>
        <taxon>Bdelloidea</taxon>
        <taxon>Philodinida</taxon>
        <taxon>Philodinidae</taxon>
        <taxon>Didymodactylos</taxon>
    </lineage>
</organism>
<keyword evidence="4" id="KW-1185">Reference proteome</keyword>
<dbReference type="Pfam" id="PF13472">
    <property type="entry name" value="Lipase_GDSL_2"/>
    <property type="match status" value="1"/>
</dbReference>
<dbReference type="Proteomes" id="UP000681722">
    <property type="component" value="Unassembled WGS sequence"/>
</dbReference>
<dbReference type="InterPro" id="IPR036514">
    <property type="entry name" value="SGNH_hydro_sf"/>
</dbReference>
<dbReference type="SUPFAM" id="SSF52266">
    <property type="entry name" value="SGNH hydrolase"/>
    <property type="match status" value="1"/>
</dbReference>
<reference evidence="2" key="1">
    <citation type="submission" date="2021-02" db="EMBL/GenBank/DDBJ databases">
        <authorList>
            <person name="Nowell W R."/>
        </authorList>
    </citation>
    <scope>NUCLEOTIDE SEQUENCE</scope>
</reference>
<dbReference type="EMBL" id="CAJNOQ010016130">
    <property type="protein sequence ID" value="CAF1375135.1"/>
    <property type="molecule type" value="Genomic_DNA"/>
</dbReference>
<sequence length="208" mass="22450">MGNVAKSSLTTAPTSTNCGLTYIALGASDSVGVGTSNPSIEGWVPQFALLINAAKTINLGVSGSTVAQALRQQVPTALIQKADENSVITIWLAVNDFNAQVTGQVTLDQYKTSLNRMLSSLKSNTNQVLVGNIPDLSKVKIYSNLGIPTPVLSSRVTEWNKVISDVVKSNNCKLVNLFAHWKELERHPEYISFDGFHPSSDGYKRLAQ</sequence>
<dbReference type="AlphaFoldDB" id="A0A815IYJ2"/>
<dbReference type="Proteomes" id="UP000663829">
    <property type="component" value="Unassembled WGS sequence"/>
</dbReference>
<evidence type="ECO:0000313" key="3">
    <source>
        <dbReference type="EMBL" id="CAF4265003.1"/>
    </source>
</evidence>
<accession>A0A815IYJ2</accession>
<proteinExistence type="predicted"/>
<protein>
    <recommendedName>
        <fullName evidence="1">SGNH hydrolase-type esterase domain-containing protein</fullName>
    </recommendedName>
</protein>